<protein>
    <recommendedName>
        <fullName evidence="3">Peptidase A2 domain-containing protein</fullName>
    </recommendedName>
</protein>
<dbReference type="InterPro" id="IPR051320">
    <property type="entry name" value="Viral_Replic_Matur_Polypro"/>
</dbReference>
<comment type="caution">
    <text evidence="1">The sequence shown here is derived from an EMBL/GenBank/DDBJ whole genome shotgun (WGS) entry which is preliminary data.</text>
</comment>
<name>A0A4Y2AJK0_ARAVE</name>
<evidence type="ECO:0000313" key="1">
    <source>
        <dbReference type="EMBL" id="GBL79124.1"/>
    </source>
</evidence>
<accession>A0A4Y2AJK0</accession>
<dbReference type="AlphaFoldDB" id="A0A4Y2AJK0"/>
<dbReference type="Gene3D" id="2.40.70.10">
    <property type="entry name" value="Acid Proteases"/>
    <property type="match status" value="1"/>
</dbReference>
<evidence type="ECO:0000313" key="2">
    <source>
        <dbReference type="Proteomes" id="UP000499080"/>
    </source>
</evidence>
<dbReference type="PANTHER" id="PTHR33064:SF37">
    <property type="entry name" value="RIBONUCLEASE H"/>
    <property type="match status" value="1"/>
</dbReference>
<keyword evidence="2" id="KW-1185">Reference proteome</keyword>
<dbReference type="Gene3D" id="3.30.70.270">
    <property type="match status" value="1"/>
</dbReference>
<sequence>MCWYHKRYRKKVQKALSLLFCKLDGSSEIATTDVDLLHVGLFVFDKPSGLKFLVDSGAAVNCYSKNLVTDWKVDTAILCAANNTKIKRFVPKVLNLNLGLRRVFPFNFIIVEVSHPIIKADFLERFELLVDVKTRRLIDSITTLKSKGLTSLGPSLGLTLVSMQNPYHVLLVKYPKVLGPNQGIQHQSRDITHYIETFGSPVFSKDFGPVPVCDLKKYIKSSLQMKWQRHWDQEINNKLHSIKPIIENWSEDVNRKRGTILTRLRIGHTRFTHRHLLLGHLVTKHGIQPLPEKIKALTDFPLPKFIDHLRRFLAMINFYHRFLKDADKMQACLHDLTKGKSKKDKTPLSWSENQKLAFESVKKAAADAELLAQPVSNAKLSLVTDFAMRAVLQQKLNNEFQPLGFFSLVNLIVLNKDIALMTGKYWQSIQPLNNFVI</sequence>
<dbReference type="InterPro" id="IPR043502">
    <property type="entry name" value="DNA/RNA_pol_sf"/>
</dbReference>
<dbReference type="SUPFAM" id="SSF56672">
    <property type="entry name" value="DNA/RNA polymerases"/>
    <property type="match status" value="1"/>
</dbReference>
<proteinExistence type="predicted"/>
<dbReference type="EMBL" id="BGPR01000018">
    <property type="protein sequence ID" value="GBL79124.1"/>
    <property type="molecule type" value="Genomic_DNA"/>
</dbReference>
<evidence type="ECO:0008006" key="3">
    <source>
        <dbReference type="Google" id="ProtNLM"/>
    </source>
</evidence>
<organism evidence="1 2">
    <name type="scientific">Araneus ventricosus</name>
    <name type="common">Orbweaver spider</name>
    <name type="synonym">Epeira ventricosa</name>
    <dbReference type="NCBI Taxonomy" id="182803"/>
    <lineage>
        <taxon>Eukaryota</taxon>
        <taxon>Metazoa</taxon>
        <taxon>Ecdysozoa</taxon>
        <taxon>Arthropoda</taxon>
        <taxon>Chelicerata</taxon>
        <taxon>Arachnida</taxon>
        <taxon>Araneae</taxon>
        <taxon>Araneomorphae</taxon>
        <taxon>Entelegynae</taxon>
        <taxon>Araneoidea</taxon>
        <taxon>Araneidae</taxon>
        <taxon>Araneus</taxon>
    </lineage>
</organism>
<gene>
    <name evidence="1" type="ORF">AVEN_92375_1</name>
</gene>
<dbReference type="PANTHER" id="PTHR33064">
    <property type="entry name" value="POL PROTEIN"/>
    <property type="match status" value="1"/>
</dbReference>
<dbReference type="GO" id="GO:0071897">
    <property type="term" value="P:DNA biosynthetic process"/>
    <property type="evidence" value="ECO:0007669"/>
    <property type="project" value="UniProtKB-ARBA"/>
</dbReference>
<dbReference type="Proteomes" id="UP000499080">
    <property type="component" value="Unassembled WGS sequence"/>
</dbReference>
<dbReference type="InterPro" id="IPR021109">
    <property type="entry name" value="Peptidase_aspartic_dom_sf"/>
</dbReference>
<dbReference type="InterPro" id="IPR043128">
    <property type="entry name" value="Rev_trsase/Diguanyl_cyclase"/>
</dbReference>
<reference evidence="1 2" key="1">
    <citation type="journal article" date="2019" name="Sci. Rep.">
        <title>Orb-weaving spider Araneus ventricosus genome elucidates the spidroin gene catalogue.</title>
        <authorList>
            <person name="Kono N."/>
            <person name="Nakamura H."/>
            <person name="Ohtoshi R."/>
            <person name="Moran D.A.P."/>
            <person name="Shinohara A."/>
            <person name="Yoshida Y."/>
            <person name="Fujiwara M."/>
            <person name="Mori M."/>
            <person name="Tomita M."/>
            <person name="Arakawa K."/>
        </authorList>
    </citation>
    <scope>NUCLEOTIDE SEQUENCE [LARGE SCALE GENOMIC DNA]</scope>
</reference>